<dbReference type="SUPFAM" id="SSF51206">
    <property type="entry name" value="cAMP-binding domain-like"/>
    <property type="match status" value="1"/>
</dbReference>
<evidence type="ECO:0000259" key="5">
    <source>
        <dbReference type="PROSITE" id="PS51063"/>
    </source>
</evidence>
<dbReference type="Gene3D" id="2.60.120.10">
    <property type="entry name" value="Jelly Rolls"/>
    <property type="match status" value="1"/>
</dbReference>
<evidence type="ECO:0000313" key="6">
    <source>
        <dbReference type="EMBL" id="SVB81280.1"/>
    </source>
</evidence>
<dbReference type="InterPro" id="IPR018490">
    <property type="entry name" value="cNMP-bd_dom_sf"/>
</dbReference>
<feature type="domain" description="Cyclic nucleotide-binding" evidence="4">
    <location>
        <begin position="14"/>
        <end position="117"/>
    </location>
</feature>
<reference evidence="6" key="1">
    <citation type="submission" date="2018-05" db="EMBL/GenBank/DDBJ databases">
        <authorList>
            <person name="Lanie J.A."/>
            <person name="Ng W.-L."/>
            <person name="Kazmierczak K.M."/>
            <person name="Andrzejewski T.M."/>
            <person name="Davidsen T.M."/>
            <person name="Wayne K.J."/>
            <person name="Tettelin H."/>
            <person name="Glass J.I."/>
            <person name="Rusch D."/>
            <person name="Podicherti R."/>
            <person name="Tsui H.-C.T."/>
            <person name="Winkler M.E."/>
        </authorList>
    </citation>
    <scope>NUCLEOTIDE SEQUENCE</scope>
</reference>
<sequence>METAKADSLTGIELLADLPDDQVSELRQKCSWWRYDRNEQILDRESDSRDVFFVVKGRVQVKNFSFSGREIALATISAGGYFGELSAVDQQPRSASVLAAEPSVVASLGPKHFIELIRRYPIVALRVLGRLAQIVRNCDERIMDLSTLGAVQRVYVELLRLAKTDPAQPSVWAIYPMPTQVNVAARASTTRETVARVYSQLRKSGLITLKGKTLYLNDHAKLEVMAERLQHSQSEAISR</sequence>
<evidence type="ECO:0000256" key="1">
    <source>
        <dbReference type="ARBA" id="ARBA00023015"/>
    </source>
</evidence>
<dbReference type="CDD" id="cd00038">
    <property type="entry name" value="CAP_ED"/>
    <property type="match status" value="1"/>
</dbReference>
<evidence type="ECO:0000256" key="2">
    <source>
        <dbReference type="ARBA" id="ARBA00023125"/>
    </source>
</evidence>
<evidence type="ECO:0000259" key="4">
    <source>
        <dbReference type="PROSITE" id="PS50042"/>
    </source>
</evidence>
<evidence type="ECO:0008006" key="7">
    <source>
        <dbReference type="Google" id="ProtNLM"/>
    </source>
</evidence>
<dbReference type="Gene3D" id="1.10.10.10">
    <property type="entry name" value="Winged helix-like DNA-binding domain superfamily/Winged helix DNA-binding domain"/>
    <property type="match status" value="1"/>
</dbReference>
<dbReference type="PROSITE" id="PS50042">
    <property type="entry name" value="CNMP_BINDING_3"/>
    <property type="match status" value="1"/>
</dbReference>
<dbReference type="GO" id="GO:0005829">
    <property type="term" value="C:cytosol"/>
    <property type="evidence" value="ECO:0007669"/>
    <property type="project" value="TreeGrafter"/>
</dbReference>
<dbReference type="GO" id="GO:0003677">
    <property type="term" value="F:DNA binding"/>
    <property type="evidence" value="ECO:0007669"/>
    <property type="project" value="UniProtKB-KW"/>
</dbReference>
<evidence type="ECO:0000256" key="3">
    <source>
        <dbReference type="ARBA" id="ARBA00023163"/>
    </source>
</evidence>
<dbReference type="SMART" id="SM00100">
    <property type="entry name" value="cNMP"/>
    <property type="match status" value="1"/>
</dbReference>
<gene>
    <name evidence="6" type="ORF">METZ01_LOCUS234134</name>
</gene>
<keyword evidence="1" id="KW-0805">Transcription regulation</keyword>
<accession>A0A382H1Z2</accession>
<dbReference type="PANTHER" id="PTHR24567">
    <property type="entry name" value="CRP FAMILY TRANSCRIPTIONAL REGULATORY PROTEIN"/>
    <property type="match status" value="1"/>
</dbReference>
<dbReference type="PANTHER" id="PTHR24567:SF74">
    <property type="entry name" value="HTH-TYPE TRANSCRIPTIONAL REGULATOR ARCR"/>
    <property type="match status" value="1"/>
</dbReference>
<protein>
    <recommendedName>
        <fullName evidence="7">Cyclic nucleotide-binding domain-containing protein</fullName>
    </recommendedName>
</protein>
<dbReference type="EMBL" id="UINC01058708">
    <property type="protein sequence ID" value="SVB81280.1"/>
    <property type="molecule type" value="Genomic_DNA"/>
</dbReference>
<dbReference type="Pfam" id="PF00027">
    <property type="entry name" value="cNMP_binding"/>
    <property type="match status" value="1"/>
</dbReference>
<feature type="domain" description="HTH crp-type" evidence="5">
    <location>
        <begin position="148"/>
        <end position="220"/>
    </location>
</feature>
<dbReference type="InterPro" id="IPR000595">
    <property type="entry name" value="cNMP-bd_dom"/>
</dbReference>
<name>A0A382H1Z2_9ZZZZ</name>
<dbReference type="Pfam" id="PF13545">
    <property type="entry name" value="HTH_Crp_2"/>
    <property type="match status" value="1"/>
</dbReference>
<keyword evidence="3" id="KW-0804">Transcription</keyword>
<keyword evidence="2" id="KW-0238">DNA-binding</keyword>
<dbReference type="GO" id="GO:0003700">
    <property type="term" value="F:DNA-binding transcription factor activity"/>
    <property type="evidence" value="ECO:0007669"/>
    <property type="project" value="TreeGrafter"/>
</dbReference>
<dbReference type="InterPro" id="IPR012318">
    <property type="entry name" value="HTH_CRP"/>
</dbReference>
<dbReference type="InterPro" id="IPR014710">
    <property type="entry name" value="RmlC-like_jellyroll"/>
</dbReference>
<dbReference type="InterPro" id="IPR036388">
    <property type="entry name" value="WH-like_DNA-bd_sf"/>
</dbReference>
<dbReference type="SUPFAM" id="SSF46785">
    <property type="entry name" value="Winged helix' DNA-binding domain"/>
    <property type="match status" value="1"/>
</dbReference>
<dbReference type="InterPro" id="IPR050397">
    <property type="entry name" value="Env_Response_Regulators"/>
</dbReference>
<proteinExistence type="predicted"/>
<dbReference type="PROSITE" id="PS51063">
    <property type="entry name" value="HTH_CRP_2"/>
    <property type="match status" value="1"/>
</dbReference>
<organism evidence="6">
    <name type="scientific">marine metagenome</name>
    <dbReference type="NCBI Taxonomy" id="408172"/>
    <lineage>
        <taxon>unclassified sequences</taxon>
        <taxon>metagenomes</taxon>
        <taxon>ecological metagenomes</taxon>
    </lineage>
</organism>
<dbReference type="AlphaFoldDB" id="A0A382H1Z2"/>
<dbReference type="InterPro" id="IPR036390">
    <property type="entry name" value="WH_DNA-bd_sf"/>
</dbReference>